<dbReference type="HOGENOM" id="CLU_168749_0_0_6"/>
<reference evidence="1 2" key="1">
    <citation type="submission" date="2006-08" db="EMBL/GenBank/DDBJ databases">
        <title>Complete sequence of Shewanella frigidimarina NCIMB 400.</title>
        <authorList>
            <consortium name="US DOE Joint Genome Institute"/>
            <person name="Copeland A."/>
            <person name="Lucas S."/>
            <person name="Lapidus A."/>
            <person name="Barry K."/>
            <person name="Detter J.C."/>
            <person name="Glavina del Rio T."/>
            <person name="Hammon N."/>
            <person name="Israni S."/>
            <person name="Dalin E."/>
            <person name="Tice H."/>
            <person name="Pitluck S."/>
            <person name="Fredrickson J.K."/>
            <person name="Kolker E."/>
            <person name="McCuel L.A."/>
            <person name="DiChristina T."/>
            <person name="Nealson K.H."/>
            <person name="Newman D."/>
            <person name="Tiedje J.M."/>
            <person name="Zhou J."/>
            <person name="Romine M.F."/>
            <person name="Culley D.E."/>
            <person name="Serres M."/>
            <person name="Chertkov O."/>
            <person name="Brettin T."/>
            <person name="Bruce D."/>
            <person name="Han C."/>
            <person name="Tapia R."/>
            <person name="Gilna P."/>
            <person name="Schmutz J."/>
            <person name="Larimer F."/>
            <person name="Land M."/>
            <person name="Hauser L."/>
            <person name="Kyrpides N."/>
            <person name="Mikhailova N."/>
            <person name="Richardson P."/>
        </authorList>
    </citation>
    <scope>NUCLEOTIDE SEQUENCE [LARGE SCALE GENOMIC DNA]</scope>
    <source>
        <strain evidence="1 2">NCIMB 400</strain>
    </source>
</reference>
<dbReference type="STRING" id="318167.Sfri_1661"/>
<organism evidence="1 2">
    <name type="scientific">Shewanella frigidimarina (strain NCIMB 400)</name>
    <dbReference type="NCBI Taxonomy" id="318167"/>
    <lineage>
        <taxon>Bacteria</taxon>
        <taxon>Pseudomonadati</taxon>
        <taxon>Pseudomonadota</taxon>
        <taxon>Gammaproteobacteria</taxon>
        <taxon>Alteromonadales</taxon>
        <taxon>Shewanellaceae</taxon>
        <taxon>Shewanella</taxon>
    </lineage>
</organism>
<evidence type="ECO:0000313" key="2">
    <source>
        <dbReference type="Proteomes" id="UP000000684"/>
    </source>
</evidence>
<dbReference type="Proteomes" id="UP000000684">
    <property type="component" value="Chromosome"/>
</dbReference>
<name>Q083Q3_SHEFN</name>
<dbReference type="KEGG" id="sfr:Sfri_1661"/>
<accession>Q083Q3</accession>
<proteinExistence type="predicted"/>
<dbReference type="AlphaFoldDB" id="Q083Q3"/>
<dbReference type="eggNOG" id="ENOG502ZXVM">
    <property type="taxonomic scope" value="Bacteria"/>
</dbReference>
<sequence length="118" mass="13040">MCMNKSEALSKIRAALAGDSQVITPKGETYEDFVERLSKELLANVITPIVATVVSTCVKNGDIEKYQSSKVWAIAKHENSWLLTLENENEFALGFGDTPNKIMMHGFSSPDVLGEWCT</sequence>
<gene>
    <name evidence="1" type="ordered locus">Sfri_1661</name>
</gene>
<dbReference type="EMBL" id="CP000447">
    <property type="protein sequence ID" value="ABI71512.1"/>
    <property type="molecule type" value="Genomic_DNA"/>
</dbReference>
<protein>
    <submittedName>
        <fullName evidence="1">Uncharacterized protein</fullName>
    </submittedName>
</protein>
<keyword evidence="2" id="KW-1185">Reference proteome</keyword>
<evidence type="ECO:0000313" key="1">
    <source>
        <dbReference type="EMBL" id="ABI71512.1"/>
    </source>
</evidence>